<accession>A0A9R1CSG9</accession>
<feature type="region of interest" description="Disordered" evidence="5">
    <location>
        <begin position="198"/>
        <end position="229"/>
    </location>
</feature>
<dbReference type="RefSeq" id="WP_256028956.1">
    <property type="nucleotide sequence ID" value="NZ_JAHLKM010000004.1"/>
</dbReference>
<dbReference type="Gene3D" id="1.20.120.710">
    <property type="entry name" value="Haloacid dehalogenase hydrolase-like domain"/>
    <property type="match status" value="1"/>
</dbReference>
<evidence type="ECO:0000256" key="4">
    <source>
        <dbReference type="ARBA" id="ARBA00022842"/>
    </source>
</evidence>
<dbReference type="SFLD" id="SFLDS00003">
    <property type="entry name" value="Haloacid_Dehalogenase"/>
    <property type="match status" value="1"/>
</dbReference>
<sequence length="229" mass="24304">MTPDAVLFDLDDTLCRYRRSGASLLAAAFDRTGIEPFVAAEEYYGRYPEFVEESESMVDLRERCFAAIAAEKGHPPGAGRRVARAYADERDHGNVERLPGVEAALGACSDVPVGIVTNGAPEMQAKKLETIGLDDAFDVVVHAGYDTAAKPSSDPFEAALAALSADPARSYHVGNSLRSDVAGANAAGVRSVWLAGDDADAEPSRRSDPDHVVSGLGMLPDVLSTRNRP</sequence>
<dbReference type="InterPro" id="IPR051400">
    <property type="entry name" value="HAD-like_hydrolase"/>
</dbReference>
<protein>
    <submittedName>
        <fullName evidence="6">HAD family hydrolase</fullName>
    </submittedName>
</protein>
<evidence type="ECO:0000256" key="3">
    <source>
        <dbReference type="ARBA" id="ARBA00022801"/>
    </source>
</evidence>
<dbReference type="GO" id="GO:0050124">
    <property type="term" value="F:N-acylneuraminate-9-phosphatase activity"/>
    <property type="evidence" value="ECO:0007669"/>
    <property type="project" value="TreeGrafter"/>
</dbReference>
<dbReference type="Pfam" id="PF00702">
    <property type="entry name" value="Hydrolase"/>
    <property type="match status" value="1"/>
</dbReference>
<proteinExistence type="inferred from homology"/>
<evidence type="ECO:0000256" key="1">
    <source>
        <dbReference type="ARBA" id="ARBA00001946"/>
    </source>
</evidence>
<reference evidence="6" key="1">
    <citation type="journal article" date="2023" name="Front. Microbiol.">
        <title>Genomic-based phylogenetic and metabolic analyses of the genus Natronomonas, and description of Natronomonas aquatica sp. nov.</title>
        <authorList>
            <person name="Garcia-Roldan A."/>
            <person name="Duran-Viseras A."/>
            <person name="de la Haba R.R."/>
            <person name="Corral P."/>
            <person name="Sanchez-Porro C."/>
            <person name="Ventosa A."/>
        </authorList>
    </citation>
    <scope>NUCLEOTIDE SEQUENCE</scope>
    <source>
        <strain evidence="6">F2-12</strain>
    </source>
</reference>
<comment type="similarity">
    <text evidence="2">Belongs to the HAD-like hydrolase superfamily.</text>
</comment>
<evidence type="ECO:0000313" key="7">
    <source>
        <dbReference type="Proteomes" id="UP001139494"/>
    </source>
</evidence>
<dbReference type="NCBIfam" id="TIGR01549">
    <property type="entry name" value="HAD-SF-IA-v1"/>
    <property type="match status" value="1"/>
</dbReference>
<evidence type="ECO:0000313" key="6">
    <source>
        <dbReference type="EMBL" id="MCQ4332982.1"/>
    </source>
</evidence>
<dbReference type="AlphaFoldDB" id="A0A9R1CSG9"/>
<dbReference type="EMBL" id="JAHLKM010000004">
    <property type="protein sequence ID" value="MCQ4332982.1"/>
    <property type="molecule type" value="Genomic_DNA"/>
</dbReference>
<dbReference type="SFLD" id="SFLDG01129">
    <property type="entry name" value="C1.5:_HAD__Beta-PGM__Phosphata"/>
    <property type="match status" value="1"/>
</dbReference>
<gene>
    <name evidence="6" type="ORF">KM295_05605</name>
</gene>
<evidence type="ECO:0000256" key="2">
    <source>
        <dbReference type="ARBA" id="ARBA00007958"/>
    </source>
</evidence>
<feature type="compositionally biased region" description="Basic and acidic residues" evidence="5">
    <location>
        <begin position="202"/>
        <end position="211"/>
    </location>
</feature>
<name>A0A9R1CSG9_9EURY</name>
<dbReference type="InterPro" id="IPR023214">
    <property type="entry name" value="HAD_sf"/>
</dbReference>
<dbReference type="Gene3D" id="3.40.50.1000">
    <property type="entry name" value="HAD superfamily/HAD-like"/>
    <property type="match status" value="1"/>
</dbReference>
<dbReference type="PANTHER" id="PTHR46470">
    <property type="entry name" value="N-ACYLNEURAMINATE-9-PHOSPHATASE"/>
    <property type="match status" value="1"/>
</dbReference>
<dbReference type="InterPro" id="IPR006439">
    <property type="entry name" value="HAD-SF_hydro_IA"/>
</dbReference>
<dbReference type="GO" id="GO:0046380">
    <property type="term" value="P:N-acetylneuraminate biosynthetic process"/>
    <property type="evidence" value="ECO:0007669"/>
    <property type="project" value="TreeGrafter"/>
</dbReference>
<dbReference type="SUPFAM" id="SSF56784">
    <property type="entry name" value="HAD-like"/>
    <property type="match status" value="1"/>
</dbReference>
<dbReference type="Proteomes" id="UP001139494">
    <property type="component" value="Unassembled WGS sequence"/>
</dbReference>
<keyword evidence="7" id="KW-1185">Reference proteome</keyword>
<organism evidence="6 7">
    <name type="scientific">Natronomonas aquatica</name>
    <dbReference type="NCBI Taxonomy" id="2841590"/>
    <lineage>
        <taxon>Archaea</taxon>
        <taxon>Methanobacteriati</taxon>
        <taxon>Methanobacteriota</taxon>
        <taxon>Stenosarchaea group</taxon>
        <taxon>Halobacteria</taxon>
        <taxon>Halobacteriales</taxon>
        <taxon>Natronomonadaceae</taxon>
        <taxon>Natronomonas</taxon>
    </lineage>
</organism>
<dbReference type="InterPro" id="IPR036412">
    <property type="entry name" value="HAD-like_sf"/>
</dbReference>
<evidence type="ECO:0000256" key="5">
    <source>
        <dbReference type="SAM" id="MobiDB-lite"/>
    </source>
</evidence>
<comment type="caution">
    <text evidence="6">The sequence shown here is derived from an EMBL/GenBank/DDBJ whole genome shotgun (WGS) entry which is preliminary data.</text>
</comment>
<comment type="cofactor">
    <cofactor evidence="1">
        <name>Mg(2+)</name>
        <dbReference type="ChEBI" id="CHEBI:18420"/>
    </cofactor>
</comment>
<dbReference type="PANTHER" id="PTHR46470:SF3">
    <property type="entry name" value="N-ACYLNEURAMINATE-9-PHOSPHATASE"/>
    <property type="match status" value="1"/>
</dbReference>
<keyword evidence="3 6" id="KW-0378">Hydrolase</keyword>
<keyword evidence="4" id="KW-0460">Magnesium</keyword>